<accession>H6L0X1</accession>
<evidence type="ECO:0008006" key="4">
    <source>
        <dbReference type="Google" id="ProtNLM"/>
    </source>
</evidence>
<dbReference type="EMBL" id="CP002831">
    <property type="protein sequence ID" value="AFC25927.1"/>
    <property type="molecule type" value="Genomic_DNA"/>
</dbReference>
<evidence type="ECO:0000313" key="3">
    <source>
        <dbReference type="Proteomes" id="UP000007519"/>
    </source>
</evidence>
<dbReference type="AlphaFoldDB" id="H6L0X1"/>
<proteinExistence type="predicted"/>
<protein>
    <recommendedName>
        <fullName evidence="4">Lipoprotein</fullName>
    </recommendedName>
</protein>
<dbReference type="STRING" id="984262.SGRA_3199"/>
<dbReference type="RefSeq" id="WP_015693524.1">
    <property type="nucleotide sequence ID" value="NC_016940.1"/>
</dbReference>
<organism evidence="2 3">
    <name type="scientific">Saprospira grandis (strain Lewin)</name>
    <dbReference type="NCBI Taxonomy" id="984262"/>
    <lineage>
        <taxon>Bacteria</taxon>
        <taxon>Pseudomonadati</taxon>
        <taxon>Bacteroidota</taxon>
        <taxon>Saprospiria</taxon>
        <taxon>Saprospirales</taxon>
        <taxon>Saprospiraceae</taxon>
        <taxon>Saprospira</taxon>
    </lineage>
</organism>
<evidence type="ECO:0000256" key="1">
    <source>
        <dbReference type="SAM" id="SignalP"/>
    </source>
</evidence>
<dbReference type="OrthoDB" id="9815163at2"/>
<feature type="signal peptide" evidence="1">
    <location>
        <begin position="1"/>
        <end position="17"/>
    </location>
</feature>
<keyword evidence="3" id="KW-1185">Reference proteome</keyword>
<dbReference type="Proteomes" id="UP000007519">
    <property type="component" value="Chromosome"/>
</dbReference>
<dbReference type="PROSITE" id="PS51257">
    <property type="entry name" value="PROKAR_LIPOPROTEIN"/>
    <property type="match status" value="1"/>
</dbReference>
<sequence length="131" mass="14935">MRYLIMLSLLLSLALLACEKPPIAPSQEEVDRFLLSPQPGDTFRRGETIRIQANFSAEDWEMHGYELYVLDTSTYDLLFSAGLHTHDGLLAIDTSWVYIDSLPRAAELEIRCHIDHKGNYVQEFVPITLVP</sequence>
<gene>
    <name evidence="2" type="ordered locus">SGRA_3199</name>
</gene>
<dbReference type="KEGG" id="sgn:SGRA_3199"/>
<dbReference type="HOGENOM" id="CLU_1926108_0_0_10"/>
<feature type="chain" id="PRO_5003604712" description="Lipoprotein" evidence="1">
    <location>
        <begin position="18"/>
        <end position="131"/>
    </location>
</feature>
<reference evidence="2 3" key="1">
    <citation type="journal article" date="2012" name="Stand. Genomic Sci.">
        <title>Complete genome sequencing and analysis of Saprospira grandis str. Lewin, a predatory marine bacterium.</title>
        <authorList>
            <person name="Saw J.H."/>
            <person name="Yuryev A."/>
            <person name="Kanbe M."/>
            <person name="Hou S."/>
            <person name="Young A.G."/>
            <person name="Aizawa S."/>
            <person name="Alam M."/>
        </authorList>
    </citation>
    <scope>NUCLEOTIDE SEQUENCE [LARGE SCALE GENOMIC DNA]</scope>
    <source>
        <strain evidence="2 3">Lewin</strain>
    </source>
</reference>
<keyword evidence="1" id="KW-0732">Signal</keyword>
<evidence type="ECO:0000313" key="2">
    <source>
        <dbReference type="EMBL" id="AFC25927.1"/>
    </source>
</evidence>
<name>H6L0X1_SAPGL</name>